<name>A0A4E0RI50_FASHE</name>
<evidence type="ECO:0008006" key="4">
    <source>
        <dbReference type="Google" id="ProtNLM"/>
    </source>
</evidence>
<evidence type="ECO:0000313" key="3">
    <source>
        <dbReference type="Proteomes" id="UP000230066"/>
    </source>
</evidence>
<proteinExistence type="predicted"/>
<dbReference type="EMBL" id="JXXN02000802">
    <property type="protein sequence ID" value="THD26261.1"/>
    <property type="molecule type" value="Genomic_DNA"/>
</dbReference>
<gene>
    <name evidence="2" type="ORF">D915_002877</name>
</gene>
<keyword evidence="3" id="KW-1185">Reference proteome</keyword>
<feature type="chain" id="PRO_5020034164" description="Fibronectin type-III domain-containing protein" evidence="1">
    <location>
        <begin position="23"/>
        <end position="828"/>
    </location>
</feature>
<evidence type="ECO:0000256" key="1">
    <source>
        <dbReference type="SAM" id="SignalP"/>
    </source>
</evidence>
<keyword evidence="1" id="KW-0732">Signal</keyword>
<feature type="signal peptide" evidence="1">
    <location>
        <begin position="1"/>
        <end position="22"/>
    </location>
</feature>
<dbReference type="InterPro" id="IPR003961">
    <property type="entry name" value="FN3_dom"/>
</dbReference>
<reference evidence="2" key="1">
    <citation type="submission" date="2019-03" db="EMBL/GenBank/DDBJ databases">
        <title>Improved annotation for the trematode Fasciola hepatica.</title>
        <authorList>
            <person name="Choi Y.-J."/>
            <person name="Martin J."/>
            <person name="Mitreva M."/>
        </authorList>
    </citation>
    <scope>NUCLEOTIDE SEQUENCE [LARGE SCALE GENOMIC DNA]</scope>
</reference>
<dbReference type="Proteomes" id="UP000230066">
    <property type="component" value="Unassembled WGS sequence"/>
</dbReference>
<protein>
    <recommendedName>
        <fullName evidence="4">Fibronectin type-III domain-containing protein</fullName>
    </recommendedName>
</protein>
<dbReference type="InterPro" id="IPR036116">
    <property type="entry name" value="FN3_sf"/>
</dbReference>
<sequence length="828" mass="93545">MRYSSHMILWFTVLTVFNLFHAKATEKNVSVTWSSNKTLDISLNTIILAGRDDQNSCISVQCHLISTDPEGLKIHCNLFSPEITGWYIVNQDQELLIYGVPNLFQPVLKYPLTGTGTVKALTMDGFNHRVYVLNSTGALYRLSATNSTGLAFLGVVSGFTFGKEWKQWKVDWLNDQHYALHDQQLICFNPSEKMSVKRAFYQPNATHNRVVDYAINPISGYLYVLMESASKDNGSALCRVILPVHLCSAGRSSDSKTVGDSYFSEFNEWWTCVDLPSKSVSIASFLSDGTLHLLFENGEIGVYTANFTNKSLSSGLTSCPSMTVHLPIKNYQLTRFPDGYLIVSQQVNKTVQLSDVAGFKQWQCNELFHLEGANSLSLSRGQLTAAETDSPPENVQVIFLETKARINWQQPRRSKDTSPTGWQNWSYLIELIENDHVVQLHVTRETRFQLKDLKRGTCYHLRIGVITSPVRVFLYGCTLVRAPEKNIAVVLEDSILTFAYADDQFYLSAKLGHPFHRQILGVRIRFPLLWVHLVSGDVYVGRLDQQFCVPGAMDSRPRRLESTAIKANVTNWKQLLGVEADTIEVDYSTNEVYFIKRGNKWLYRWIPGENEQSRTSSEDFINGQVILMWQTAVEDIQKTDSNSTLLILTRGTTDGDRPIFSLSFEAVKQANQIFGDRLINLGRIQDHRMITIVTSYANLTEYVSFDWSPTVGASMIWHWFNLTSGTRMQKELTHFVNSLYQGTTLSVMEQRPQVVALDQSGVLLGAKSTSATISNKIVWTNLKGNATGDFRQLVDMELHSVLAVRTMMSVHTCCKSLECCVRLIRVSS</sequence>
<accession>A0A4E0RI50</accession>
<dbReference type="CDD" id="cd00063">
    <property type="entry name" value="FN3"/>
    <property type="match status" value="1"/>
</dbReference>
<dbReference type="Gene3D" id="2.60.40.10">
    <property type="entry name" value="Immunoglobulins"/>
    <property type="match status" value="1"/>
</dbReference>
<dbReference type="InterPro" id="IPR013783">
    <property type="entry name" value="Ig-like_fold"/>
</dbReference>
<comment type="caution">
    <text evidence="2">The sequence shown here is derived from an EMBL/GenBank/DDBJ whole genome shotgun (WGS) entry which is preliminary data.</text>
</comment>
<dbReference type="SUPFAM" id="SSF49265">
    <property type="entry name" value="Fibronectin type III"/>
    <property type="match status" value="1"/>
</dbReference>
<dbReference type="SUPFAM" id="SSF63825">
    <property type="entry name" value="YWTD domain"/>
    <property type="match status" value="1"/>
</dbReference>
<evidence type="ECO:0000313" key="2">
    <source>
        <dbReference type="EMBL" id="THD26261.1"/>
    </source>
</evidence>
<organism evidence="2 3">
    <name type="scientific">Fasciola hepatica</name>
    <name type="common">Liver fluke</name>
    <dbReference type="NCBI Taxonomy" id="6192"/>
    <lineage>
        <taxon>Eukaryota</taxon>
        <taxon>Metazoa</taxon>
        <taxon>Spiralia</taxon>
        <taxon>Lophotrochozoa</taxon>
        <taxon>Platyhelminthes</taxon>
        <taxon>Trematoda</taxon>
        <taxon>Digenea</taxon>
        <taxon>Plagiorchiida</taxon>
        <taxon>Echinostomata</taxon>
        <taxon>Echinostomatoidea</taxon>
        <taxon>Fasciolidae</taxon>
        <taxon>Fasciola</taxon>
    </lineage>
</organism>
<dbReference type="AlphaFoldDB" id="A0A4E0RI50"/>